<dbReference type="PANTHER" id="PTHR30561:SF1">
    <property type="entry name" value="MULTIDRUG TRANSPORTER EMRE"/>
    <property type="match status" value="1"/>
</dbReference>
<gene>
    <name evidence="10" type="ORF">F0919_08215</name>
</gene>
<comment type="caution">
    <text evidence="10">The sequence shown here is derived from an EMBL/GenBank/DDBJ whole genome shotgun (WGS) entry which is preliminary data.</text>
</comment>
<accession>A0A5M6CHW5</accession>
<keyword evidence="6 9" id="KW-0472">Membrane</keyword>
<evidence type="ECO:0000313" key="10">
    <source>
        <dbReference type="EMBL" id="KAA5534596.1"/>
    </source>
</evidence>
<evidence type="ECO:0000313" key="11">
    <source>
        <dbReference type="Proteomes" id="UP000323632"/>
    </source>
</evidence>
<dbReference type="RefSeq" id="WP_150032276.1">
    <property type="nucleotide sequence ID" value="NZ_VWSH01000002.1"/>
</dbReference>
<keyword evidence="5 9" id="KW-1133">Transmembrane helix</keyword>
<dbReference type="GO" id="GO:0005886">
    <property type="term" value="C:plasma membrane"/>
    <property type="evidence" value="ECO:0007669"/>
    <property type="project" value="UniProtKB-SubCell"/>
</dbReference>
<dbReference type="Gene3D" id="1.10.3730.20">
    <property type="match status" value="1"/>
</dbReference>
<dbReference type="AlphaFoldDB" id="A0A5M6CHW5"/>
<keyword evidence="3" id="KW-1003">Cell membrane</keyword>
<dbReference type="GO" id="GO:0022857">
    <property type="term" value="F:transmembrane transporter activity"/>
    <property type="evidence" value="ECO:0007669"/>
    <property type="project" value="InterPro"/>
</dbReference>
<keyword evidence="11" id="KW-1185">Reference proteome</keyword>
<evidence type="ECO:0008006" key="12">
    <source>
        <dbReference type="Google" id="ProtNLM"/>
    </source>
</evidence>
<feature type="transmembrane region" description="Helical" evidence="9">
    <location>
        <begin position="6"/>
        <end position="24"/>
    </location>
</feature>
<evidence type="ECO:0000256" key="1">
    <source>
        <dbReference type="ARBA" id="ARBA00004651"/>
    </source>
</evidence>
<dbReference type="Proteomes" id="UP000323632">
    <property type="component" value="Unassembled WGS sequence"/>
</dbReference>
<evidence type="ECO:0000256" key="2">
    <source>
        <dbReference type="ARBA" id="ARBA00022448"/>
    </source>
</evidence>
<evidence type="ECO:0000256" key="4">
    <source>
        <dbReference type="ARBA" id="ARBA00022692"/>
    </source>
</evidence>
<evidence type="ECO:0000256" key="7">
    <source>
        <dbReference type="ARBA" id="ARBA00038032"/>
    </source>
</evidence>
<evidence type="ECO:0000256" key="5">
    <source>
        <dbReference type="ARBA" id="ARBA00022989"/>
    </source>
</evidence>
<dbReference type="InterPro" id="IPR037185">
    <property type="entry name" value="EmrE-like"/>
</dbReference>
<evidence type="ECO:0000256" key="8">
    <source>
        <dbReference type="RuleBase" id="RU003942"/>
    </source>
</evidence>
<feature type="transmembrane region" description="Helical" evidence="9">
    <location>
        <begin position="45"/>
        <end position="70"/>
    </location>
</feature>
<sequence length="129" mass="14636">MANWLSWFYLILAAVFEAVWTYCLKSMQFKNLKQLNLSNFFVPDIGLTILAPFAGYVVFGIANVFFFSLATRQIPLATAFAVWTGASLLFIKICEVLFFHQKTSVPEVLFMMMIMAGIIGLKFIDIKVT</sequence>
<dbReference type="InterPro" id="IPR045324">
    <property type="entry name" value="Small_multidrug_res"/>
</dbReference>
<dbReference type="PANTHER" id="PTHR30561">
    <property type="entry name" value="SMR FAMILY PROTON-DEPENDENT DRUG EFFLUX TRANSPORTER SUGE"/>
    <property type="match status" value="1"/>
</dbReference>
<comment type="subcellular location">
    <subcellularLocation>
        <location evidence="1 8">Cell membrane</location>
        <topology evidence="1 8">Multi-pass membrane protein</topology>
    </subcellularLocation>
</comment>
<dbReference type="Pfam" id="PF00893">
    <property type="entry name" value="Multi_Drug_Res"/>
    <property type="match status" value="1"/>
</dbReference>
<dbReference type="InterPro" id="IPR000390">
    <property type="entry name" value="Small_drug/metabolite_transptr"/>
</dbReference>
<evidence type="ECO:0000256" key="6">
    <source>
        <dbReference type="ARBA" id="ARBA00023136"/>
    </source>
</evidence>
<dbReference type="EMBL" id="VWSH01000002">
    <property type="protein sequence ID" value="KAA5534596.1"/>
    <property type="molecule type" value="Genomic_DNA"/>
</dbReference>
<organism evidence="10 11">
    <name type="scientific">Taibaiella lutea</name>
    <dbReference type="NCBI Taxonomy" id="2608001"/>
    <lineage>
        <taxon>Bacteria</taxon>
        <taxon>Pseudomonadati</taxon>
        <taxon>Bacteroidota</taxon>
        <taxon>Chitinophagia</taxon>
        <taxon>Chitinophagales</taxon>
        <taxon>Chitinophagaceae</taxon>
        <taxon>Taibaiella</taxon>
    </lineage>
</organism>
<feature type="transmembrane region" description="Helical" evidence="9">
    <location>
        <begin position="76"/>
        <end position="98"/>
    </location>
</feature>
<keyword evidence="2" id="KW-0813">Transport</keyword>
<reference evidence="10 11" key="1">
    <citation type="submission" date="2019-09" db="EMBL/GenBank/DDBJ databases">
        <title>Genome sequence and assembly of Taibaiella sp.</title>
        <authorList>
            <person name="Chhetri G."/>
        </authorList>
    </citation>
    <scope>NUCLEOTIDE SEQUENCE [LARGE SCALE GENOMIC DNA]</scope>
    <source>
        <strain evidence="10 11">KVB11</strain>
    </source>
</reference>
<comment type="similarity">
    <text evidence="7 8">Belongs to the drug/metabolite transporter (DMT) superfamily. Small multidrug resistance (SMR) (TC 2.A.7.1) family.</text>
</comment>
<dbReference type="SUPFAM" id="SSF103481">
    <property type="entry name" value="Multidrug resistance efflux transporter EmrE"/>
    <property type="match status" value="1"/>
</dbReference>
<evidence type="ECO:0000256" key="9">
    <source>
        <dbReference type="SAM" id="Phobius"/>
    </source>
</evidence>
<feature type="transmembrane region" description="Helical" evidence="9">
    <location>
        <begin position="105"/>
        <end position="124"/>
    </location>
</feature>
<keyword evidence="4 8" id="KW-0812">Transmembrane</keyword>
<protein>
    <recommendedName>
        <fullName evidence="12">Quaternary ammonium compound-resistance protein SugE</fullName>
    </recommendedName>
</protein>
<proteinExistence type="inferred from homology"/>
<name>A0A5M6CHW5_9BACT</name>
<evidence type="ECO:0000256" key="3">
    <source>
        <dbReference type="ARBA" id="ARBA00022475"/>
    </source>
</evidence>